<evidence type="ECO:0000256" key="6">
    <source>
        <dbReference type="ARBA" id="ARBA00022801"/>
    </source>
</evidence>
<evidence type="ECO:0000256" key="7">
    <source>
        <dbReference type="ARBA" id="ARBA00022989"/>
    </source>
</evidence>
<comment type="catalytic activity">
    <reaction evidence="9">
        <text>Release of signal peptides from bacterial membrane prolipoproteins. Hydrolyzes -Xaa-Yaa-Zaa-|-(S,diacylglyceryl)Cys-, in which Xaa is hydrophobic (preferably Leu), and Yaa (Ala or Ser) and Zaa (Gly or Ala) have small, neutral side chains.</text>
        <dbReference type="EC" id="3.4.23.36"/>
    </reaction>
</comment>
<evidence type="ECO:0000256" key="5">
    <source>
        <dbReference type="ARBA" id="ARBA00022750"/>
    </source>
</evidence>
<organism evidence="11 12">
    <name type="scientific">Microbacterium pseudoresistens</name>
    <dbReference type="NCBI Taxonomy" id="640634"/>
    <lineage>
        <taxon>Bacteria</taxon>
        <taxon>Bacillati</taxon>
        <taxon>Actinomycetota</taxon>
        <taxon>Actinomycetes</taxon>
        <taxon>Micrococcales</taxon>
        <taxon>Microbacteriaceae</taxon>
        <taxon>Microbacterium</taxon>
    </lineage>
</organism>
<comment type="function">
    <text evidence="9">This protein specifically catalyzes the removal of signal peptides from prolipoproteins.</text>
</comment>
<dbReference type="UniPathway" id="UPA00665"/>
<dbReference type="RefSeq" id="WP_155049587.1">
    <property type="nucleotide sequence ID" value="NZ_BAABLC010000003.1"/>
</dbReference>
<keyword evidence="12" id="KW-1185">Reference proteome</keyword>
<keyword evidence="3 9" id="KW-0645">Protease</keyword>
<evidence type="ECO:0000256" key="8">
    <source>
        <dbReference type="ARBA" id="ARBA00023136"/>
    </source>
</evidence>
<dbReference type="Pfam" id="PF01252">
    <property type="entry name" value="Peptidase_A8"/>
    <property type="match status" value="1"/>
</dbReference>
<evidence type="ECO:0000256" key="1">
    <source>
        <dbReference type="ARBA" id="ARBA00006139"/>
    </source>
</evidence>
<evidence type="ECO:0000313" key="12">
    <source>
        <dbReference type="Proteomes" id="UP000552045"/>
    </source>
</evidence>
<dbReference type="Proteomes" id="UP000552045">
    <property type="component" value="Unassembled WGS sequence"/>
</dbReference>
<dbReference type="PANTHER" id="PTHR33695:SF1">
    <property type="entry name" value="LIPOPROTEIN SIGNAL PEPTIDASE"/>
    <property type="match status" value="1"/>
</dbReference>
<comment type="caution">
    <text evidence="11">The sequence shown here is derived from an EMBL/GenBank/DDBJ whole genome shotgun (WGS) entry which is preliminary data.</text>
</comment>
<feature type="active site" evidence="9">
    <location>
        <position position="124"/>
    </location>
</feature>
<comment type="subcellular location">
    <subcellularLocation>
        <location evidence="9">Cell membrane</location>
        <topology evidence="9">Multi-pass membrane protein</topology>
    </subcellularLocation>
</comment>
<dbReference type="GO" id="GO:0004190">
    <property type="term" value="F:aspartic-type endopeptidase activity"/>
    <property type="evidence" value="ECO:0007669"/>
    <property type="project" value="UniProtKB-UniRule"/>
</dbReference>
<evidence type="ECO:0000313" key="11">
    <source>
        <dbReference type="EMBL" id="NYD53259.1"/>
    </source>
</evidence>
<feature type="transmembrane region" description="Helical" evidence="9">
    <location>
        <begin position="128"/>
        <end position="153"/>
    </location>
</feature>
<accession>A0A7Y9JN39</accession>
<comment type="similarity">
    <text evidence="1 9 10">Belongs to the peptidase A8 family.</text>
</comment>
<comment type="caution">
    <text evidence="9">Lacks conserved residue(s) required for the propagation of feature annotation.</text>
</comment>
<evidence type="ECO:0000256" key="3">
    <source>
        <dbReference type="ARBA" id="ARBA00022670"/>
    </source>
</evidence>
<keyword evidence="4 9" id="KW-0812">Transmembrane</keyword>
<feature type="active site" evidence="9">
    <location>
        <position position="138"/>
    </location>
</feature>
<dbReference type="GO" id="GO:0005886">
    <property type="term" value="C:plasma membrane"/>
    <property type="evidence" value="ECO:0007669"/>
    <property type="project" value="UniProtKB-SubCell"/>
</dbReference>
<reference evidence="11 12" key="1">
    <citation type="submission" date="2020-07" db="EMBL/GenBank/DDBJ databases">
        <title>Sequencing the genomes of 1000 actinobacteria strains.</title>
        <authorList>
            <person name="Klenk H.-P."/>
        </authorList>
    </citation>
    <scope>NUCLEOTIDE SEQUENCE [LARGE SCALE GENOMIC DNA]</scope>
    <source>
        <strain evidence="11 12">DSM 22185</strain>
    </source>
</reference>
<dbReference type="HAMAP" id="MF_00161">
    <property type="entry name" value="LspA"/>
    <property type="match status" value="1"/>
</dbReference>
<dbReference type="GO" id="GO:0006508">
    <property type="term" value="P:proteolysis"/>
    <property type="evidence" value="ECO:0007669"/>
    <property type="project" value="UniProtKB-KW"/>
</dbReference>
<proteinExistence type="inferred from homology"/>
<name>A0A7Y9JN39_9MICO</name>
<keyword evidence="2 9" id="KW-1003">Cell membrane</keyword>
<dbReference type="InterPro" id="IPR001872">
    <property type="entry name" value="Peptidase_A8"/>
</dbReference>
<protein>
    <recommendedName>
        <fullName evidence="9">Lipoprotein signal peptidase</fullName>
        <ecNumber evidence="9">3.4.23.36</ecNumber>
    </recommendedName>
    <alternativeName>
        <fullName evidence="9">Prolipoprotein signal peptidase</fullName>
    </alternativeName>
    <alternativeName>
        <fullName evidence="9">Signal peptidase II</fullName>
        <shortName evidence="9">SPase II</shortName>
    </alternativeName>
</protein>
<dbReference type="PANTHER" id="PTHR33695">
    <property type="entry name" value="LIPOPROTEIN SIGNAL PEPTIDASE"/>
    <property type="match status" value="1"/>
</dbReference>
<feature type="transmembrane region" description="Helical" evidence="9">
    <location>
        <begin position="89"/>
        <end position="108"/>
    </location>
</feature>
<dbReference type="PRINTS" id="PR00781">
    <property type="entry name" value="LIPOSIGPTASE"/>
</dbReference>
<feature type="transmembrane region" description="Helical" evidence="9">
    <location>
        <begin position="52"/>
        <end position="82"/>
    </location>
</feature>
<evidence type="ECO:0000256" key="2">
    <source>
        <dbReference type="ARBA" id="ARBA00022475"/>
    </source>
</evidence>
<keyword evidence="7 9" id="KW-1133">Transmembrane helix</keyword>
<comment type="pathway">
    <text evidence="9">Protein modification; lipoprotein biosynthesis (signal peptide cleavage).</text>
</comment>
<dbReference type="EC" id="3.4.23.36" evidence="9"/>
<keyword evidence="5 9" id="KW-0064">Aspartyl protease</keyword>
<sequence length="172" mass="17680">MSPNRARYLAVTALVAAGIVVIDQATKAAALATLSEETRIPLLGDLFGLQLAFNPGAILSLGSGFTGVITLVGVGAVVWVFLAASRARTAEFAVAFGFILGGALGNLIDRLFSPPGFGVGHVTDFLAYGNLFIGNLADIALGIGVVLLLGVTWTRRRTVEPARSARVEAGAA</sequence>
<dbReference type="PROSITE" id="PS00855">
    <property type="entry name" value="SPASE_II"/>
    <property type="match status" value="1"/>
</dbReference>
<evidence type="ECO:0000256" key="4">
    <source>
        <dbReference type="ARBA" id="ARBA00022692"/>
    </source>
</evidence>
<keyword evidence="6 9" id="KW-0378">Hydrolase</keyword>
<evidence type="ECO:0000256" key="9">
    <source>
        <dbReference type="HAMAP-Rule" id="MF_00161"/>
    </source>
</evidence>
<gene>
    <name evidence="9" type="primary">lspA</name>
    <name evidence="11" type="ORF">BKA02_000314</name>
</gene>
<dbReference type="EMBL" id="JACCBH010000001">
    <property type="protein sequence ID" value="NYD53259.1"/>
    <property type="molecule type" value="Genomic_DNA"/>
</dbReference>
<dbReference type="AlphaFoldDB" id="A0A7Y9JN39"/>
<keyword evidence="8 9" id="KW-0472">Membrane</keyword>
<evidence type="ECO:0000256" key="10">
    <source>
        <dbReference type="RuleBase" id="RU004181"/>
    </source>
</evidence>